<organism evidence="1 2">
    <name type="scientific">Eumeta variegata</name>
    <name type="common">Bagworm moth</name>
    <name type="synonym">Eumeta japonica</name>
    <dbReference type="NCBI Taxonomy" id="151549"/>
    <lineage>
        <taxon>Eukaryota</taxon>
        <taxon>Metazoa</taxon>
        <taxon>Ecdysozoa</taxon>
        <taxon>Arthropoda</taxon>
        <taxon>Hexapoda</taxon>
        <taxon>Insecta</taxon>
        <taxon>Pterygota</taxon>
        <taxon>Neoptera</taxon>
        <taxon>Endopterygota</taxon>
        <taxon>Lepidoptera</taxon>
        <taxon>Glossata</taxon>
        <taxon>Ditrysia</taxon>
        <taxon>Tineoidea</taxon>
        <taxon>Psychidae</taxon>
        <taxon>Oiketicinae</taxon>
        <taxon>Eumeta</taxon>
    </lineage>
</organism>
<evidence type="ECO:0000313" key="2">
    <source>
        <dbReference type="Proteomes" id="UP000299102"/>
    </source>
</evidence>
<dbReference type="AlphaFoldDB" id="A0A4C1VIG4"/>
<gene>
    <name evidence="1" type="ORF">EVAR_36332_1</name>
</gene>
<dbReference type="OrthoDB" id="7251278at2759"/>
<dbReference type="Proteomes" id="UP000299102">
    <property type="component" value="Unassembled WGS sequence"/>
</dbReference>
<name>A0A4C1VIG4_EUMVA</name>
<accession>A0A4C1VIG4</accession>
<protein>
    <submittedName>
        <fullName evidence="1">Uncharacterized protein</fullName>
    </submittedName>
</protein>
<proteinExistence type="predicted"/>
<sequence>MLCAAAVSFLLGRVGRWSGREIARSALSLARSVQAERDKESYFFVRAACVNRFIRHYHVKMYPRLLIELNNVLKSKIDIGDDIRIKSGTDRGPNYRTRIGIENGFTIGIQNRRRHRPTYNEEMKKSILRPREGCPTLVVYVYSEEEPASTTAKAEEEEEEEPPKRSCSIWCWIQKIAMFVISQLLSGN</sequence>
<keyword evidence="2" id="KW-1185">Reference proteome</keyword>
<comment type="caution">
    <text evidence="1">The sequence shown here is derived from an EMBL/GenBank/DDBJ whole genome shotgun (WGS) entry which is preliminary data.</text>
</comment>
<evidence type="ECO:0000313" key="1">
    <source>
        <dbReference type="EMBL" id="GBP38379.1"/>
    </source>
</evidence>
<dbReference type="EMBL" id="BGZK01000347">
    <property type="protein sequence ID" value="GBP38379.1"/>
    <property type="molecule type" value="Genomic_DNA"/>
</dbReference>
<reference evidence="1 2" key="1">
    <citation type="journal article" date="2019" name="Commun. Biol.">
        <title>The bagworm genome reveals a unique fibroin gene that provides high tensile strength.</title>
        <authorList>
            <person name="Kono N."/>
            <person name="Nakamura H."/>
            <person name="Ohtoshi R."/>
            <person name="Tomita M."/>
            <person name="Numata K."/>
            <person name="Arakawa K."/>
        </authorList>
    </citation>
    <scope>NUCLEOTIDE SEQUENCE [LARGE SCALE GENOMIC DNA]</scope>
</reference>